<comment type="caution">
    <text evidence="26">The sequence shown here is derived from an EMBL/GenBank/DDBJ whole genome shotgun (WGS) entry which is preliminary data.</text>
</comment>
<organism evidence="26 27">
    <name type="scientific">Dictyobacter alpinus</name>
    <dbReference type="NCBI Taxonomy" id="2014873"/>
    <lineage>
        <taxon>Bacteria</taxon>
        <taxon>Bacillati</taxon>
        <taxon>Chloroflexota</taxon>
        <taxon>Ktedonobacteria</taxon>
        <taxon>Ktedonobacterales</taxon>
        <taxon>Dictyobacteraceae</taxon>
        <taxon>Dictyobacter</taxon>
    </lineage>
</organism>
<evidence type="ECO:0000256" key="21">
    <source>
        <dbReference type="ARBA" id="ARBA00030800"/>
    </source>
</evidence>
<dbReference type="PROSITE" id="PS50109">
    <property type="entry name" value="HIS_KIN"/>
    <property type="match status" value="1"/>
</dbReference>
<keyword evidence="22" id="KW-0175">Coiled coil</keyword>
<dbReference type="InterPro" id="IPR004358">
    <property type="entry name" value="Sig_transdc_His_kin-like_C"/>
</dbReference>
<evidence type="ECO:0000256" key="17">
    <source>
        <dbReference type="ARBA" id="ARBA00023012"/>
    </source>
</evidence>
<evidence type="ECO:0000256" key="22">
    <source>
        <dbReference type="SAM" id="Coils"/>
    </source>
</evidence>
<dbReference type="SMART" id="SM00387">
    <property type="entry name" value="HATPase_c"/>
    <property type="match status" value="1"/>
</dbReference>
<dbReference type="Pfam" id="PF00672">
    <property type="entry name" value="HAMP"/>
    <property type="match status" value="1"/>
</dbReference>
<evidence type="ECO:0000256" key="15">
    <source>
        <dbReference type="ARBA" id="ARBA00022989"/>
    </source>
</evidence>
<evidence type="ECO:0000256" key="5">
    <source>
        <dbReference type="ARBA" id="ARBA00012438"/>
    </source>
</evidence>
<proteinExistence type="predicted"/>
<comment type="catalytic activity">
    <reaction evidence="1">
        <text>ATP + protein L-histidine = ADP + protein N-phospho-L-histidine.</text>
        <dbReference type="EC" id="2.7.13.3"/>
    </reaction>
</comment>
<accession>A0A402BJT7</accession>
<dbReference type="GO" id="GO:0005737">
    <property type="term" value="C:cytoplasm"/>
    <property type="evidence" value="ECO:0007669"/>
    <property type="project" value="UniProtKB-SubCell"/>
</dbReference>
<dbReference type="Gene3D" id="1.20.5.1930">
    <property type="match status" value="1"/>
</dbReference>
<feature type="transmembrane region" description="Helical" evidence="23">
    <location>
        <begin position="179"/>
        <end position="204"/>
    </location>
</feature>
<evidence type="ECO:0000256" key="23">
    <source>
        <dbReference type="SAM" id="Phobius"/>
    </source>
</evidence>
<dbReference type="CDD" id="cd16917">
    <property type="entry name" value="HATPase_UhpB-NarQ-NarX-like"/>
    <property type="match status" value="1"/>
</dbReference>
<comment type="function">
    <text evidence="20">Member of the two-component regulatory system NreB/NreC involved in the control of dissimilatory nitrate/nitrite reduction in response to oxygen. NreB functions as a direct oxygen sensor histidine kinase which is autophosphorylated, in the absence of oxygen, probably at the conserved histidine residue, and transfers its phosphate group probably to a conserved aspartate residue of NreC. NreB/NreC activates the expression of the nitrate (narGHJI) and nitrite (nir) reductase operons, as well as the putative nitrate transporter gene narT.</text>
</comment>
<dbReference type="EMBL" id="BIFT01000002">
    <property type="protein sequence ID" value="GCE31618.1"/>
    <property type="molecule type" value="Genomic_DNA"/>
</dbReference>
<evidence type="ECO:0000256" key="2">
    <source>
        <dbReference type="ARBA" id="ARBA00001966"/>
    </source>
</evidence>
<evidence type="ECO:0000256" key="20">
    <source>
        <dbReference type="ARBA" id="ARBA00024827"/>
    </source>
</evidence>
<evidence type="ECO:0000256" key="8">
    <source>
        <dbReference type="ARBA" id="ARBA00022485"/>
    </source>
</evidence>
<protein>
    <recommendedName>
        <fullName evidence="6">Oxygen sensor histidine kinase NreB</fullName>
        <ecNumber evidence="5">2.7.13.3</ecNumber>
    </recommendedName>
    <alternativeName>
        <fullName evidence="21">Nitrogen regulation protein B</fullName>
    </alternativeName>
</protein>
<evidence type="ECO:0000256" key="14">
    <source>
        <dbReference type="ARBA" id="ARBA00022777"/>
    </source>
</evidence>
<keyword evidence="11" id="KW-0808">Transferase</keyword>
<keyword evidence="17" id="KW-0902">Two-component regulatory system</keyword>
<keyword evidence="8" id="KW-0004">4Fe-4S</keyword>
<keyword evidence="15 23" id="KW-1133">Transmembrane helix</keyword>
<comment type="subcellular location">
    <subcellularLocation>
        <location evidence="4">Cell membrane</location>
        <topology evidence="4">Multi-pass membrane protein</topology>
    </subcellularLocation>
    <subcellularLocation>
        <location evidence="3">Cytoplasm</location>
    </subcellularLocation>
</comment>
<evidence type="ECO:0000256" key="7">
    <source>
        <dbReference type="ARBA" id="ARBA00022475"/>
    </source>
</evidence>
<keyword evidence="9" id="KW-0963">Cytoplasm</keyword>
<evidence type="ECO:0000256" key="16">
    <source>
        <dbReference type="ARBA" id="ARBA00023004"/>
    </source>
</evidence>
<feature type="transmembrane region" description="Helical" evidence="23">
    <location>
        <begin position="12"/>
        <end position="37"/>
    </location>
</feature>
<evidence type="ECO:0000256" key="3">
    <source>
        <dbReference type="ARBA" id="ARBA00004496"/>
    </source>
</evidence>
<dbReference type="Gene3D" id="6.10.340.10">
    <property type="match status" value="1"/>
</dbReference>
<dbReference type="Gene3D" id="3.30.565.10">
    <property type="entry name" value="Histidine kinase-like ATPase, C-terminal domain"/>
    <property type="match status" value="1"/>
</dbReference>
<sequence length="469" mass="51779">MKRFNRLQWKLTISYMLTSVVVLCLLELLVMLIGLVVSNTQGQARLESHAQNLAQMVGSTLSVDKIGQQRLQAIWKMSHDSDATFQGYLAAIDGHGRVSVAAGDVAPAAGSPLLPQLPASVQQILATDPASPLPEGQRAHTIFVQDNVYVVTPLLEGEKSRGALVVRIYVGSRALWMDLFLFFGVRAVVFFIGAGMVGLAFGIVTARGLVRRLQTIVSAVDGWSQGDFSLFVQDASRDELGQLARRLNQMAQQLQQLLRTRQDLATVEERQRLARDLHDSVKQQVFAVSLHVSTTRALMERNPTAAQTQLAKAENLIRQAQRELTTLIRELRPVGLEGKNLAEAVRQYTRIWQEQTGIPLELEMANDASVPLVIENALFRIIQEGLSNVERHSEATAVRIQLTCTDRIKLAITDNGRGFDGQRKDYRGVGLSSMRERIQALNGQIEIQSEPGKGTTITVSCEQPGEEIV</sequence>
<evidence type="ECO:0000256" key="11">
    <source>
        <dbReference type="ARBA" id="ARBA00022679"/>
    </source>
</evidence>
<comment type="cofactor">
    <cofactor evidence="2">
        <name>[4Fe-4S] cluster</name>
        <dbReference type="ChEBI" id="CHEBI:49883"/>
    </cofactor>
</comment>
<dbReference type="InterPro" id="IPR050482">
    <property type="entry name" value="Sensor_HK_TwoCompSys"/>
</dbReference>
<reference evidence="27" key="1">
    <citation type="submission" date="2018-12" db="EMBL/GenBank/DDBJ databases">
        <title>Tengunoibacter tsumagoiensis gen. nov., sp. nov., Dictyobacter kobayashii sp. nov., D. alpinus sp. nov., and D. joshuensis sp. nov. and description of Dictyobacteraceae fam. nov. within the order Ktedonobacterales isolated from Tengu-no-mugimeshi.</title>
        <authorList>
            <person name="Wang C.M."/>
            <person name="Zheng Y."/>
            <person name="Sakai Y."/>
            <person name="Toyoda A."/>
            <person name="Minakuchi Y."/>
            <person name="Abe K."/>
            <person name="Yokota A."/>
            <person name="Yabe S."/>
        </authorList>
    </citation>
    <scope>NUCLEOTIDE SEQUENCE [LARGE SCALE GENOMIC DNA]</scope>
    <source>
        <strain evidence="27">Uno16</strain>
    </source>
</reference>
<dbReference type="Pfam" id="PF07730">
    <property type="entry name" value="HisKA_3"/>
    <property type="match status" value="1"/>
</dbReference>
<keyword evidence="12 23" id="KW-0812">Transmembrane</keyword>
<dbReference type="InterPro" id="IPR011712">
    <property type="entry name" value="Sig_transdc_His_kin_sub3_dim/P"/>
</dbReference>
<evidence type="ECO:0000256" key="6">
    <source>
        <dbReference type="ARBA" id="ARBA00017322"/>
    </source>
</evidence>
<dbReference type="SMART" id="SM00304">
    <property type="entry name" value="HAMP"/>
    <property type="match status" value="1"/>
</dbReference>
<keyword evidence="10" id="KW-0597">Phosphoprotein</keyword>
<dbReference type="CDD" id="cd06225">
    <property type="entry name" value="HAMP"/>
    <property type="match status" value="1"/>
</dbReference>
<dbReference type="Proteomes" id="UP000287171">
    <property type="component" value="Unassembled WGS sequence"/>
</dbReference>
<evidence type="ECO:0000259" key="24">
    <source>
        <dbReference type="PROSITE" id="PS50109"/>
    </source>
</evidence>
<dbReference type="GO" id="GO:0046872">
    <property type="term" value="F:metal ion binding"/>
    <property type="evidence" value="ECO:0007669"/>
    <property type="project" value="UniProtKB-KW"/>
</dbReference>
<feature type="domain" description="HAMP" evidence="25">
    <location>
        <begin position="207"/>
        <end position="259"/>
    </location>
</feature>
<dbReference type="PANTHER" id="PTHR24421:SF37">
    <property type="entry name" value="SENSOR HISTIDINE KINASE NARS"/>
    <property type="match status" value="1"/>
</dbReference>
<dbReference type="EC" id="2.7.13.3" evidence="5"/>
<name>A0A402BJT7_9CHLR</name>
<dbReference type="GO" id="GO:0046983">
    <property type="term" value="F:protein dimerization activity"/>
    <property type="evidence" value="ECO:0007669"/>
    <property type="project" value="InterPro"/>
</dbReference>
<keyword evidence="14" id="KW-0418">Kinase</keyword>
<evidence type="ECO:0000256" key="4">
    <source>
        <dbReference type="ARBA" id="ARBA00004651"/>
    </source>
</evidence>
<dbReference type="GO" id="GO:0005886">
    <property type="term" value="C:plasma membrane"/>
    <property type="evidence" value="ECO:0007669"/>
    <property type="project" value="UniProtKB-SubCell"/>
</dbReference>
<feature type="coiled-coil region" evidence="22">
    <location>
        <begin position="237"/>
        <end position="270"/>
    </location>
</feature>
<dbReference type="PRINTS" id="PR00344">
    <property type="entry name" value="BCTRLSENSOR"/>
</dbReference>
<evidence type="ECO:0000256" key="19">
    <source>
        <dbReference type="ARBA" id="ARBA00023136"/>
    </source>
</evidence>
<keyword evidence="16" id="KW-0408">Iron</keyword>
<keyword evidence="27" id="KW-1185">Reference proteome</keyword>
<dbReference type="SUPFAM" id="SSF55874">
    <property type="entry name" value="ATPase domain of HSP90 chaperone/DNA topoisomerase II/histidine kinase"/>
    <property type="match status" value="1"/>
</dbReference>
<dbReference type="Pfam" id="PF02518">
    <property type="entry name" value="HATPase_c"/>
    <property type="match status" value="1"/>
</dbReference>
<keyword evidence="18" id="KW-0411">Iron-sulfur</keyword>
<evidence type="ECO:0000256" key="1">
    <source>
        <dbReference type="ARBA" id="ARBA00000085"/>
    </source>
</evidence>
<evidence type="ECO:0000256" key="12">
    <source>
        <dbReference type="ARBA" id="ARBA00022692"/>
    </source>
</evidence>
<dbReference type="PROSITE" id="PS50885">
    <property type="entry name" value="HAMP"/>
    <property type="match status" value="1"/>
</dbReference>
<keyword evidence="7" id="KW-1003">Cell membrane</keyword>
<dbReference type="GO" id="GO:0051539">
    <property type="term" value="F:4 iron, 4 sulfur cluster binding"/>
    <property type="evidence" value="ECO:0007669"/>
    <property type="project" value="UniProtKB-KW"/>
</dbReference>
<evidence type="ECO:0000256" key="9">
    <source>
        <dbReference type="ARBA" id="ARBA00022490"/>
    </source>
</evidence>
<dbReference type="SUPFAM" id="SSF158472">
    <property type="entry name" value="HAMP domain-like"/>
    <property type="match status" value="1"/>
</dbReference>
<evidence type="ECO:0000259" key="25">
    <source>
        <dbReference type="PROSITE" id="PS50885"/>
    </source>
</evidence>
<feature type="domain" description="Histidine kinase" evidence="24">
    <location>
        <begin position="276"/>
        <end position="465"/>
    </location>
</feature>
<dbReference type="PANTHER" id="PTHR24421">
    <property type="entry name" value="NITRATE/NITRITE SENSOR PROTEIN NARX-RELATED"/>
    <property type="match status" value="1"/>
</dbReference>
<keyword evidence="19 23" id="KW-0472">Membrane</keyword>
<keyword evidence="13" id="KW-0479">Metal-binding</keyword>
<gene>
    <name evidence="26" type="ORF">KDA_71020</name>
</gene>
<evidence type="ECO:0000313" key="26">
    <source>
        <dbReference type="EMBL" id="GCE31618.1"/>
    </source>
</evidence>
<evidence type="ECO:0000256" key="13">
    <source>
        <dbReference type="ARBA" id="ARBA00022723"/>
    </source>
</evidence>
<evidence type="ECO:0000256" key="10">
    <source>
        <dbReference type="ARBA" id="ARBA00022553"/>
    </source>
</evidence>
<dbReference type="AlphaFoldDB" id="A0A402BJT7"/>
<dbReference type="InterPro" id="IPR003594">
    <property type="entry name" value="HATPase_dom"/>
</dbReference>
<dbReference type="InterPro" id="IPR005467">
    <property type="entry name" value="His_kinase_dom"/>
</dbReference>
<dbReference type="InterPro" id="IPR036890">
    <property type="entry name" value="HATPase_C_sf"/>
</dbReference>
<dbReference type="InterPro" id="IPR003660">
    <property type="entry name" value="HAMP_dom"/>
</dbReference>
<dbReference type="GO" id="GO:0000155">
    <property type="term" value="F:phosphorelay sensor kinase activity"/>
    <property type="evidence" value="ECO:0007669"/>
    <property type="project" value="InterPro"/>
</dbReference>
<evidence type="ECO:0000256" key="18">
    <source>
        <dbReference type="ARBA" id="ARBA00023014"/>
    </source>
</evidence>
<evidence type="ECO:0000313" key="27">
    <source>
        <dbReference type="Proteomes" id="UP000287171"/>
    </source>
</evidence>